<dbReference type="AlphaFoldDB" id="A0A518H7Y4"/>
<evidence type="ECO:0000259" key="2">
    <source>
        <dbReference type="PROSITE" id="PS51194"/>
    </source>
</evidence>
<dbReference type="EC" id="3.6.4.-" evidence="3"/>
<evidence type="ECO:0000256" key="1">
    <source>
        <dbReference type="ARBA" id="ARBA00022801"/>
    </source>
</evidence>
<evidence type="ECO:0000313" key="4">
    <source>
        <dbReference type="Proteomes" id="UP000317835"/>
    </source>
</evidence>
<organism evidence="3 4">
    <name type="scientific">Tautonia plasticadhaerens</name>
    <dbReference type="NCBI Taxonomy" id="2527974"/>
    <lineage>
        <taxon>Bacteria</taxon>
        <taxon>Pseudomonadati</taxon>
        <taxon>Planctomycetota</taxon>
        <taxon>Planctomycetia</taxon>
        <taxon>Isosphaerales</taxon>
        <taxon>Isosphaeraceae</taxon>
        <taxon>Tautonia</taxon>
    </lineage>
</organism>
<dbReference type="Proteomes" id="UP000317835">
    <property type="component" value="Chromosome"/>
</dbReference>
<dbReference type="SMART" id="SM00490">
    <property type="entry name" value="HELICc"/>
    <property type="match status" value="1"/>
</dbReference>
<reference evidence="3 4" key="1">
    <citation type="submission" date="2019-02" db="EMBL/GenBank/DDBJ databases">
        <title>Deep-cultivation of Planctomycetes and their phenomic and genomic characterization uncovers novel biology.</title>
        <authorList>
            <person name="Wiegand S."/>
            <person name="Jogler M."/>
            <person name="Boedeker C."/>
            <person name="Pinto D."/>
            <person name="Vollmers J."/>
            <person name="Rivas-Marin E."/>
            <person name="Kohn T."/>
            <person name="Peeters S.H."/>
            <person name="Heuer A."/>
            <person name="Rast P."/>
            <person name="Oberbeckmann S."/>
            <person name="Bunk B."/>
            <person name="Jeske O."/>
            <person name="Meyerdierks A."/>
            <person name="Storesund J.E."/>
            <person name="Kallscheuer N."/>
            <person name="Luecker S."/>
            <person name="Lage O.M."/>
            <person name="Pohl T."/>
            <person name="Merkel B.J."/>
            <person name="Hornburger P."/>
            <person name="Mueller R.-W."/>
            <person name="Bruemmer F."/>
            <person name="Labrenz M."/>
            <person name="Spormann A.M."/>
            <person name="Op den Camp H."/>
            <person name="Overmann J."/>
            <person name="Amann R."/>
            <person name="Jetten M.S.M."/>
            <person name="Mascher T."/>
            <person name="Medema M.H."/>
            <person name="Devos D.P."/>
            <person name="Kaster A.-K."/>
            <person name="Ovreas L."/>
            <person name="Rohde M."/>
            <person name="Galperin M.Y."/>
            <person name="Jogler C."/>
        </authorList>
    </citation>
    <scope>NUCLEOTIDE SEQUENCE [LARGE SCALE GENOMIC DNA]</scope>
    <source>
        <strain evidence="3 4">ElP</strain>
    </source>
</reference>
<dbReference type="EMBL" id="CP036426">
    <property type="protein sequence ID" value="QDV36953.1"/>
    <property type="molecule type" value="Genomic_DNA"/>
</dbReference>
<proteinExistence type="predicted"/>
<dbReference type="Pfam" id="PF00271">
    <property type="entry name" value="Helicase_C"/>
    <property type="match status" value="1"/>
</dbReference>
<dbReference type="InterPro" id="IPR001650">
    <property type="entry name" value="Helicase_C-like"/>
</dbReference>
<evidence type="ECO:0000313" key="3">
    <source>
        <dbReference type="EMBL" id="QDV36953.1"/>
    </source>
</evidence>
<dbReference type="KEGG" id="tpla:ElP_48830"/>
<dbReference type="SUPFAM" id="SSF52540">
    <property type="entry name" value="P-loop containing nucleoside triphosphate hydrolases"/>
    <property type="match status" value="1"/>
</dbReference>
<feature type="domain" description="Helicase C-terminal" evidence="2">
    <location>
        <begin position="15"/>
        <end position="206"/>
    </location>
</feature>
<dbReference type="GO" id="GO:0016787">
    <property type="term" value="F:hydrolase activity"/>
    <property type="evidence" value="ECO:0007669"/>
    <property type="project" value="UniProtKB-KW"/>
</dbReference>
<dbReference type="InterPro" id="IPR049730">
    <property type="entry name" value="SNF2/RAD54-like_C"/>
</dbReference>
<gene>
    <name evidence="3" type="primary">rapA_4</name>
    <name evidence="3" type="ORF">ElP_48830</name>
</gene>
<dbReference type="InterPro" id="IPR027417">
    <property type="entry name" value="P-loop_NTPase"/>
</dbReference>
<dbReference type="PROSITE" id="PS51194">
    <property type="entry name" value="HELICASE_CTER"/>
    <property type="match status" value="1"/>
</dbReference>
<dbReference type="PANTHER" id="PTHR45766">
    <property type="entry name" value="DNA ANNEALING HELICASE AND ENDONUCLEASE ZRANB3 FAMILY MEMBER"/>
    <property type="match status" value="1"/>
</dbReference>
<accession>A0A518H7Y4</accession>
<dbReference type="NCBIfam" id="NF038317">
    <property type="entry name" value="DISARM_DrmD"/>
    <property type="match status" value="1"/>
</dbReference>
<sequence>MKDWARKARGQRDSKARQLVAWLNEHLKPGGKWSDERVIIFTEYRATQNWLQEVLAVEGFTAGDRLLTMYGGMDTEKREEVKAAFQTSPEVSPVRILLATDAASEGLDFQNFCHRLIHYEIPWNPNRMEQRNGRVDRHGQKADEVLVYHFVGKGYKERAGRQSGGQASDLDADLEFLMRVALKVETIREDLGKVGTVIAEQVEEAMLGRRTTLNTEKAEEESKSIRRMLRFERDLQKQVQALMQQYRETRKELRLSPENIQKVVEVGLALAGQPPLTPTRTDDGKPCLRLPPLKGSWAACTEGLEHPHTKEVRPVTFDESVSRGRDDVVLAHLNHRLPQMCLRLLRAEVWAERGRSKLHRVTARVVPDGVLGAPAVVAHARLVVIGGDSHRLHEEVIAAGGLIKDARWGGRLNVGQVEAALAGATGERPSERVRAKLLELYPALASSLASALEARMRDRVDGLQKRLAERADKEARDIESILTELRRSIEAELNDPAYIQPMLFDDPEMERFERNKEAMRARVREIPGEIERETAAIRARFADPQARMFPVAVTMLIPATMA</sequence>
<name>A0A518H7Y4_9BACT</name>
<keyword evidence="1 3" id="KW-0378">Hydrolase</keyword>
<dbReference type="PANTHER" id="PTHR45766:SF6">
    <property type="entry name" value="SWI_SNF-RELATED MATRIX-ASSOCIATED ACTIN-DEPENDENT REGULATOR OF CHROMATIN SUBFAMILY A-LIKE PROTEIN 1"/>
    <property type="match status" value="1"/>
</dbReference>
<dbReference type="Gene3D" id="3.40.50.300">
    <property type="entry name" value="P-loop containing nucleotide triphosphate hydrolases"/>
    <property type="match status" value="1"/>
</dbReference>
<keyword evidence="4" id="KW-1185">Reference proteome</keyword>
<protein>
    <submittedName>
        <fullName evidence="3">RNA polymerase-associated protein RapA</fullName>
        <ecNumber evidence="3">3.6.4.-</ecNumber>
    </submittedName>
</protein>
<dbReference type="CDD" id="cd18793">
    <property type="entry name" value="SF2_C_SNF"/>
    <property type="match status" value="1"/>
</dbReference>